<evidence type="ECO:0000313" key="1">
    <source>
        <dbReference type="EMBL" id="KAK7075265.1"/>
    </source>
</evidence>
<name>A0AAN9A7N9_HALRR</name>
<dbReference type="AlphaFoldDB" id="A0AAN9A7N9"/>
<sequence length="118" mass="12269">MMMVTITVVTGSDFQGALTSIAVNACTGKASSCRNKAESCARSTFMDANQQSDSLLTLEEVNELRAAFVTCALNGGFSPAAPGEEPLASDFTSAELVGLLDCAAKSLNLYGDFVNCVN</sequence>
<reference evidence="1 2" key="1">
    <citation type="submission" date="2023-11" db="EMBL/GenBank/DDBJ databases">
        <title>Halocaridina rubra genome assembly.</title>
        <authorList>
            <person name="Smith C."/>
        </authorList>
    </citation>
    <scope>NUCLEOTIDE SEQUENCE [LARGE SCALE GENOMIC DNA]</scope>
    <source>
        <strain evidence="1">EP-1</strain>
        <tissue evidence="1">Whole</tissue>
    </source>
</reference>
<evidence type="ECO:0000313" key="2">
    <source>
        <dbReference type="Proteomes" id="UP001381693"/>
    </source>
</evidence>
<dbReference type="Proteomes" id="UP001381693">
    <property type="component" value="Unassembled WGS sequence"/>
</dbReference>
<accession>A0AAN9A7N9</accession>
<comment type="caution">
    <text evidence="1">The sequence shown here is derived from an EMBL/GenBank/DDBJ whole genome shotgun (WGS) entry which is preliminary data.</text>
</comment>
<proteinExistence type="predicted"/>
<gene>
    <name evidence="1" type="ORF">SK128_000894</name>
</gene>
<keyword evidence="2" id="KW-1185">Reference proteome</keyword>
<protein>
    <submittedName>
        <fullName evidence="1">Uncharacterized protein</fullName>
    </submittedName>
</protein>
<organism evidence="1 2">
    <name type="scientific">Halocaridina rubra</name>
    <name type="common">Hawaiian red shrimp</name>
    <dbReference type="NCBI Taxonomy" id="373956"/>
    <lineage>
        <taxon>Eukaryota</taxon>
        <taxon>Metazoa</taxon>
        <taxon>Ecdysozoa</taxon>
        <taxon>Arthropoda</taxon>
        <taxon>Crustacea</taxon>
        <taxon>Multicrustacea</taxon>
        <taxon>Malacostraca</taxon>
        <taxon>Eumalacostraca</taxon>
        <taxon>Eucarida</taxon>
        <taxon>Decapoda</taxon>
        <taxon>Pleocyemata</taxon>
        <taxon>Caridea</taxon>
        <taxon>Atyoidea</taxon>
        <taxon>Atyidae</taxon>
        <taxon>Halocaridina</taxon>
    </lineage>
</organism>
<dbReference type="EMBL" id="JAXCGZ010011336">
    <property type="protein sequence ID" value="KAK7075265.1"/>
    <property type="molecule type" value="Genomic_DNA"/>
</dbReference>